<comment type="caution">
    <text evidence="2">The sequence shown here is derived from an EMBL/GenBank/DDBJ whole genome shotgun (WGS) entry which is preliminary data.</text>
</comment>
<protein>
    <recommendedName>
        <fullName evidence="4">Secreted protein</fullName>
    </recommendedName>
</protein>
<dbReference type="Proteomes" id="UP000176998">
    <property type="component" value="Unassembled WGS sequence"/>
</dbReference>
<reference evidence="2 3" key="1">
    <citation type="submission" date="2016-09" db="EMBL/GenBank/DDBJ databases">
        <authorList>
            <person name="Capua I."/>
            <person name="De Benedictis P."/>
            <person name="Joannis T."/>
            <person name="Lombin L.H."/>
            <person name="Cattoli G."/>
        </authorList>
    </citation>
    <scope>NUCLEOTIDE SEQUENCE [LARGE SCALE GENOMIC DNA]</scope>
    <source>
        <strain evidence="2 3">IMI 309357</strain>
    </source>
</reference>
<organism evidence="2 3">
    <name type="scientific">Colletotrichum orchidophilum</name>
    <dbReference type="NCBI Taxonomy" id="1209926"/>
    <lineage>
        <taxon>Eukaryota</taxon>
        <taxon>Fungi</taxon>
        <taxon>Dikarya</taxon>
        <taxon>Ascomycota</taxon>
        <taxon>Pezizomycotina</taxon>
        <taxon>Sordariomycetes</taxon>
        <taxon>Hypocreomycetidae</taxon>
        <taxon>Glomerellales</taxon>
        <taxon>Glomerellaceae</taxon>
        <taxon>Colletotrichum</taxon>
    </lineage>
</organism>
<dbReference type="AlphaFoldDB" id="A0A1G4AVE3"/>
<feature type="signal peptide" evidence="1">
    <location>
        <begin position="1"/>
        <end position="23"/>
    </location>
</feature>
<keyword evidence="3" id="KW-1185">Reference proteome</keyword>
<evidence type="ECO:0000256" key="1">
    <source>
        <dbReference type="SAM" id="SignalP"/>
    </source>
</evidence>
<dbReference type="RefSeq" id="XP_022470315.1">
    <property type="nucleotide sequence ID" value="XM_022623184.1"/>
</dbReference>
<evidence type="ECO:0000313" key="2">
    <source>
        <dbReference type="EMBL" id="OHE93149.1"/>
    </source>
</evidence>
<evidence type="ECO:0008006" key="4">
    <source>
        <dbReference type="Google" id="ProtNLM"/>
    </source>
</evidence>
<dbReference type="GeneID" id="34564694"/>
<proteinExistence type="predicted"/>
<keyword evidence="1" id="KW-0732">Signal</keyword>
<dbReference type="PROSITE" id="PS51257">
    <property type="entry name" value="PROKAR_LIPOPROTEIN"/>
    <property type="match status" value="1"/>
</dbReference>
<feature type="chain" id="PRO_5009602174" description="Secreted protein" evidence="1">
    <location>
        <begin position="24"/>
        <end position="161"/>
    </location>
</feature>
<accession>A0A1G4AVE3</accession>
<evidence type="ECO:0000313" key="3">
    <source>
        <dbReference type="Proteomes" id="UP000176998"/>
    </source>
</evidence>
<dbReference type="EMBL" id="MJBS01000127">
    <property type="protein sequence ID" value="OHE93149.1"/>
    <property type="molecule type" value="Genomic_DNA"/>
</dbReference>
<dbReference type="OrthoDB" id="4805123at2759"/>
<sequence>MALKQFTLLLLCLFYSQVTSVSGCNQVHCQVSVCAPNATEAFNVASLGLVAIMGPDCAGWEINSPVSGGQGPCASGLQNFSGAFTIWRAWNAMAGDYSAKFAQWGNFLGATCTGGKEVTCDPKTGQFPNPVNGKCQTDQCETALTGLNICVKPSDIADIKV</sequence>
<name>A0A1G4AVE3_9PEZI</name>
<gene>
    <name evidence="2" type="ORF">CORC01_11561</name>
</gene>